<dbReference type="RefSeq" id="XP_013759570.1">
    <property type="nucleotide sequence ID" value="XM_013904116.1"/>
</dbReference>
<dbReference type="GeneID" id="25569641"/>
<dbReference type="AlphaFoldDB" id="A0A0L0D5K6"/>
<sequence length="229" mass="24430">MLIAYRVPFKAGTGVIVDDNLSLSDSEPGQVVFGDVNEDGRNDIVAVDDAGRILIYLRLEGAGYRPPRVASIGSYNTASRIGFALRNGAPVIVFVDSNNNNRVSLMQSLFESTTIQSVMMPTGSVKALDWGLVTGDSLLDFVVVDNDGIKFVPSTSVYTFSPPVLALATTDVVDVVFADVDDDADLDIIAAGKSSKKVIWFPNSGSEPAFSEPSLSFDLANLASTPTWL</sequence>
<reference evidence="1 2" key="1">
    <citation type="submission" date="2010-05" db="EMBL/GenBank/DDBJ databases">
        <title>The Genome Sequence of Thecamonas trahens ATCC 50062.</title>
        <authorList>
            <consortium name="The Broad Institute Genome Sequencing Platform"/>
            <person name="Russ C."/>
            <person name="Cuomo C."/>
            <person name="Shea T."/>
            <person name="Young S.K."/>
            <person name="Zeng Q."/>
            <person name="Koehrsen M."/>
            <person name="Haas B."/>
            <person name="Borodovsky M."/>
            <person name="Guigo R."/>
            <person name="Alvarado L."/>
            <person name="Berlin A."/>
            <person name="Bochicchio J."/>
            <person name="Borenstein D."/>
            <person name="Chapman S."/>
            <person name="Chen Z."/>
            <person name="Freedman E."/>
            <person name="Gellesch M."/>
            <person name="Goldberg J."/>
            <person name="Griggs A."/>
            <person name="Gujja S."/>
            <person name="Heilman E."/>
            <person name="Heiman D."/>
            <person name="Hepburn T."/>
            <person name="Howarth C."/>
            <person name="Jen D."/>
            <person name="Larson L."/>
            <person name="Mehta T."/>
            <person name="Park D."/>
            <person name="Pearson M."/>
            <person name="Roberts A."/>
            <person name="Saif S."/>
            <person name="Shenoy N."/>
            <person name="Sisk P."/>
            <person name="Stolte C."/>
            <person name="Sykes S."/>
            <person name="Thomson T."/>
            <person name="Walk T."/>
            <person name="White J."/>
            <person name="Yandava C."/>
            <person name="Burger G."/>
            <person name="Gray M.W."/>
            <person name="Holland P.W.H."/>
            <person name="King N."/>
            <person name="Lang F.B.F."/>
            <person name="Roger A.J."/>
            <person name="Ruiz-Trillo I."/>
            <person name="Lander E."/>
            <person name="Nusbaum C."/>
        </authorList>
    </citation>
    <scope>NUCLEOTIDE SEQUENCE [LARGE SCALE GENOMIC DNA]</scope>
    <source>
        <strain evidence="1 2">ATCC 50062</strain>
    </source>
</reference>
<dbReference type="Proteomes" id="UP000054408">
    <property type="component" value="Unassembled WGS sequence"/>
</dbReference>
<evidence type="ECO:0000313" key="1">
    <source>
        <dbReference type="EMBL" id="KNC47624.1"/>
    </source>
</evidence>
<accession>A0A0L0D5K6</accession>
<evidence type="ECO:0000313" key="2">
    <source>
        <dbReference type="Proteomes" id="UP000054408"/>
    </source>
</evidence>
<dbReference type="EMBL" id="GL349447">
    <property type="protein sequence ID" value="KNC47624.1"/>
    <property type="molecule type" value="Genomic_DNA"/>
</dbReference>
<name>A0A0L0D5K6_THETB</name>
<gene>
    <name evidence="1" type="ORF">AMSG_11726</name>
</gene>
<keyword evidence="2" id="KW-1185">Reference proteome</keyword>
<evidence type="ECO:0008006" key="3">
    <source>
        <dbReference type="Google" id="ProtNLM"/>
    </source>
</evidence>
<dbReference type="PANTHER" id="PTHR44103:SF1">
    <property type="entry name" value="PROPROTEIN CONVERTASE P"/>
    <property type="match status" value="1"/>
</dbReference>
<dbReference type="PANTHER" id="PTHR44103">
    <property type="entry name" value="PROPROTEIN CONVERTASE P"/>
    <property type="match status" value="1"/>
</dbReference>
<dbReference type="InterPro" id="IPR028994">
    <property type="entry name" value="Integrin_alpha_N"/>
</dbReference>
<protein>
    <recommendedName>
        <fullName evidence="3">VCBS repeat-containing protein</fullName>
    </recommendedName>
</protein>
<dbReference type="SUPFAM" id="SSF69318">
    <property type="entry name" value="Integrin alpha N-terminal domain"/>
    <property type="match status" value="1"/>
</dbReference>
<proteinExistence type="predicted"/>
<organism evidence="1 2">
    <name type="scientific">Thecamonas trahens ATCC 50062</name>
    <dbReference type="NCBI Taxonomy" id="461836"/>
    <lineage>
        <taxon>Eukaryota</taxon>
        <taxon>Apusozoa</taxon>
        <taxon>Apusomonadida</taxon>
        <taxon>Apusomonadidae</taxon>
        <taxon>Thecamonas</taxon>
    </lineage>
</organism>